<reference evidence="2" key="1">
    <citation type="submission" date="2011-04" db="EMBL/GenBank/DDBJ databases">
        <title>The complete genome of Thermodesulfatator indicus DSM 15286.</title>
        <authorList>
            <person name="Lucas S."/>
            <person name="Copeland A."/>
            <person name="Lapidus A."/>
            <person name="Bruce D."/>
            <person name="Goodwin L."/>
            <person name="Pitluck S."/>
            <person name="Peters L."/>
            <person name="Kyrpides N."/>
            <person name="Mavromatis K."/>
            <person name="Pagani I."/>
            <person name="Ivanova N."/>
            <person name="Saunders L."/>
            <person name="Detter J.C."/>
            <person name="Tapia R."/>
            <person name="Han C."/>
            <person name="Land M."/>
            <person name="Hauser L."/>
            <person name="Markowitz V."/>
            <person name="Cheng J.-F."/>
            <person name="Hugenholtz P."/>
            <person name="Woyke T."/>
            <person name="Wu D."/>
            <person name="Spring S."/>
            <person name="Schroeder M."/>
            <person name="Brambilla E."/>
            <person name="Klenk H.-P."/>
            <person name="Eisen J.A."/>
        </authorList>
    </citation>
    <scope>NUCLEOTIDE SEQUENCE [LARGE SCALE GENOMIC DNA]</scope>
    <source>
        <strain evidence="2">DSM 15286 / JCM 11887 / CIR29812</strain>
    </source>
</reference>
<dbReference type="STRING" id="667014.Thein_0320"/>
<evidence type="ECO:0000313" key="1">
    <source>
        <dbReference type="EMBL" id="AEH44204.1"/>
    </source>
</evidence>
<dbReference type="OrthoDB" id="3174546at2"/>
<keyword evidence="2" id="KW-1185">Reference proteome</keyword>
<name>F8AA68_THEID</name>
<dbReference type="InParanoid" id="F8AA68"/>
<dbReference type="PATRIC" id="fig|667014.3.peg.328"/>
<dbReference type="PaxDb" id="667014-Thein_0320"/>
<accession>F8AA68</accession>
<dbReference type="HOGENOM" id="CLU_1137586_0_0_0"/>
<evidence type="ECO:0000313" key="2">
    <source>
        <dbReference type="Proteomes" id="UP000006793"/>
    </source>
</evidence>
<gene>
    <name evidence="1" type="ordered locus">Thein_0320</name>
</gene>
<dbReference type="eggNOG" id="ENOG5030QBZ">
    <property type="taxonomic scope" value="Bacteria"/>
</dbReference>
<organism evidence="1 2">
    <name type="scientific">Thermodesulfatator indicus (strain DSM 15286 / JCM 11887 / CIR29812)</name>
    <dbReference type="NCBI Taxonomy" id="667014"/>
    <lineage>
        <taxon>Bacteria</taxon>
        <taxon>Pseudomonadati</taxon>
        <taxon>Thermodesulfobacteriota</taxon>
        <taxon>Thermodesulfobacteria</taxon>
        <taxon>Thermodesulfobacteriales</taxon>
        <taxon>Thermodesulfatatoraceae</taxon>
        <taxon>Thermodesulfatator</taxon>
    </lineage>
</organism>
<sequence length="244" mass="28365">MAKFSNILRQFIDSFVVKTFAEAGEFDIAQKWAREWNLGFSEKLPFWHRIFAASAFAEAGEFEEALRWLAVSPTSDVKIKTRAVENLLEQSIEVATAATFAEASEFYKAVKIIARLRGKKVLVVCEGANFPERLMRQAFDMAKNMNTELIVLNIFMQTMHAKDSEHTQKWRDKFRLRAKEGLEFWKEKYPEVQVAQVVKFGEPIQVLEEFLMQNKGIKYIFTLKEVSAKHALEARPFWVKSFKH</sequence>
<dbReference type="Proteomes" id="UP000006793">
    <property type="component" value="Chromosome"/>
</dbReference>
<dbReference type="EMBL" id="CP002683">
    <property type="protein sequence ID" value="AEH44204.1"/>
    <property type="molecule type" value="Genomic_DNA"/>
</dbReference>
<dbReference type="AlphaFoldDB" id="F8AA68"/>
<reference evidence="1 2" key="2">
    <citation type="journal article" date="2012" name="Stand. Genomic Sci.">
        <title>Complete genome sequence of the thermophilic sulfate-reducing ocean bacterium Thermodesulfatator indicus type strain (CIR29812(T)).</title>
        <authorList>
            <person name="Anderson I."/>
            <person name="Saunders E."/>
            <person name="Lapidus A."/>
            <person name="Nolan M."/>
            <person name="Lucas S."/>
            <person name="Tice H."/>
            <person name="Del Rio T.G."/>
            <person name="Cheng J.F."/>
            <person name="Han C."/>
            <person name="Tapia R."/>
            <person name="Goodwin L.A."/>
            <person name="Pitluck S."/>
            <person name="Liolios K."/>
            <person name="Mavromatis K."/>
            <person name="Pagani I."/>
            <person name="Ivanova N."/>
            <person name="Mikhailova N."/>
            <person name="Pati A."/>
            <person name="Chen A."/>
            <person name="Palaniappan K."/>
            <person name="Land M."/>
            <person name="Hauser L."/>
            <person name="Jeffries C.D."/>
            <person name="Chang Y.J."/>
            <person name="Brambilla E.M."/>
            <person name="Rohde M."/>
            <person name="Spring S."/>
            <person name="Goker M."/>
            <person name="Detter J.C."/>
            <person name="Woyke T."/>
            <person name="Bristow J."/>
            <person name="Eisen J.A."/>
            <person name="Markowitz V."/>
            <person name="Hugenholtz P."/>
            <person name="Kyrpides N.C."/>
            <person name="Klenk H.P."/>
        </authorList>
    </citation>
    <scope>NUCLEOTIDE SEQUENCE [LARGE SCALE GENOMIC DNA]</scope>
    <source>
        <strain evidence="2">DSM 15286 / JCM 11887 / CIR29812</strain>
    </source>
</reference>
<dbReference type="SUPFAM" id="SSF52402">
    <property type="entry name" value="Adenine nucleotide alpha hydrolases-like"/>
    <property type="match status" value="1"/>
</dbReference>
<dbReference type="RefSeq" id="WP_013906950.1">
    <property type="nucleotide sequence ID" value="NC_015681.1"/>
</dbReference>
<dbReference type="KEGG" id="tid:Thein_0320"/>
<dbReference type="Gene3D" id="3.40.50.12370">
    <property type="match status" value="1"/>
</dbReference>
<protein>
    <submittedName>
        <fullName evidence="1">Uncharacterized protein</fullName>
    </submittedName>
</protein>
<proteinExistence type="predicted"/>